<dbReference type="Pfam" id="PF07366">
    <property type="entry name" value="SnoaL"/>
    <property type="match status" value="1"/>
</dbReference>
<dbReference type="PANTHER" id="PTHR38436:SF1">
    <property type="entry name" value="ESTER CYCLASE"/>
    <property type="match status" value="1"/>
</dbReference>
<dbReference type="InterPro" id="IPR032710">
    <property type="entry name" value="NTF2-like_dom_sf"/>
</dbReference>
<name>A0A1C6RK31_9ACTN</name>
<dbReference type="Gene3D" id="3.10.450.50">
    <property type="match status" value="1"/>
</dbReference>
<dbReference type="RefSeq" id="WP_176738249.1">
    <property type="nucleotide sequence ID" value="NZ_FMHW01000002.1"/>
</dbReference>
<reference evidence="2" key="1">
    <citation type="submission" date="2016-06" db="EMBL/GenBank/DDBJ databases">
        <authorList>
            <person name="Varghese N."/>
            <person name="Submissions Spin"/>
        </authorList>
    </citation>
    <scope>NUCLEOTIDE SEQUENCE [LARGE SCALE GENOMIC DNA]</scope>
    <source>
        <strain evidence="2">DSM 43817</strain>
    </source>
</reference>
<dbReference type="PANTHER" id="PTHR38436">
    <property type="entry name" value="POLYKETIDE CYCLASE SNOAL-LIKE DOMAIN"/>
    <property type="match status" value="1"/>
</dbReference>
<accession>A0A1C6RK31</accession>
<dbReference type="Proteomes" id="UP000198959">
    <property type="component" value="Unassembled WGS sequence"/>
</dbReference>
<dbReference type="EMBL" id="FMHW01000002">
    <property type="protein sequence ID" value="SCL17528.1"/>
    <property type="molecule type" value="Genomic_DNA"/>
</dbReference>
<dbReference type="AlphaFoldDB" id="A0A1C6RK31"/>
<dbReference type="GO" id="GO:0030638">
    <property type="term" value="P:polyketide metabolic process"/>
    <property type="evidence" value="ECO:0007669"/>
    <property type="project" value="InterPro"/>
</dbReference>
<gene>
    <name evidence="1" type="ORF">GA0074692_0190</name>
</gene>
<dbReference type="SUPFAM" id="SSF54427">
    <property type="entry name" value="NTF2-like"/>
    <property type="match status" value="1"/>
</dbReference>
<evidence type="ECO:0000313" key="2">
    <source>
        <dbReference type="Proteomes" id="UP000198959"/>
    </source>
</evidence>
<proteinExistence type="predicted"/>
<dbReference type="STRING" id="145854.GA0074692_0190"/>
<keyword evidence="2" id="KW-1185">Reference proteome</keyword>
<evidence type="ECO:0000313" key="1">
    <source>
        <dbReference type="EMBL" id="SCL17528.1"/>
    </source>
</evidence>
<protein>
    <recommendedName>
        <fullName evidence="3">SnoaL-like polyketide cyclase</fullName>
    </recommendedName>
</protein>
<evidence type="ECO:0008006" key="3">
    <source>
        <dbReference type="Google" id="ProtNLM"/>
    </source>
</evidence>
<sequence length="144" mass="16003">MIDREALKRLDDTRFAAWDTHQIDDFVGLLADDFVIRDTTISAPITTRDAARDYVRAWLTAFPDMRIRRTSRIVDDADDTVAAEVEFTGTNTGPLTVGSRQVPPTGRAIVARGAYFARVRDGRFVELSLHPDQAGILAQLGLMP</sequence>
<dbReference type="InterPro" id="IPR009959">
    <property type="entry name" value="Cyclase_SnoaL-like"/>
</dbReference>
<organism evidence="1 2">
    <name type="scientific">Micromonospora pallida</name>
    <dbReference type="NCBI Taxonomy" id="145854"/>
    <lineage>
        <taxon>Bacteria</taxon>
        <taxon>Bacillati</taxon>
        <taxon>Actinomycetota</taxon>
        <taxon>Actinomycetes</taxon>
        <taxon>Micromonosporales</taxon>
        <taxon>Micromonosporaceae</taxon>
        <taxon>Micromonospora</taxon>
    </lineage>
</organism>